<evidence type="ECO:0000256" key="2">
    <source>
        <dbReference type="ARBA" id="ARBA00023015"/>
    </source>
</evidence>
<keyword evidence="7" id="KW-1185">Reference proteome</keyword>
<dbReference type="SUPFAM" id="SSF88946">
    <property type="entry name" value="Sigma2 domain of RNA polymerase sigma factors"/>
    <property type="match status" value="1"/>
</dbReference>
<evidence type="ECO:0000313" key="7">
    <source>
        <dbReference type="Proteomes" id="UP000664417"/>
    </source>
</evidence>
<dbReference type="InterPro" id="IPR039425">
    <property type="entry name" value="RNA_pol_sigma-70-like"/>
</dbReference>
<dbReference type="Gene3D" id="1.10.10.10">
    <property type="entry name" value="Winged helix-like DNA-binding domain superfamily/Winged helix DNA-binding domain"/>
    <property type="match status" value="1"/>
</dbReference>
<dbReference type="InterPro" id="IPR011517">
    <property type="entry name" value="RNA_pol_sigma70_ECF-like"/>
</dbReference>
<keyword evidence="4" id="KW-0804">Transcription</keyword>
<comment type="similarity">
    <text evidence="1">Belongs to the sigma-70 factor family. ECF subfamily.</text>
</comment>
<dbReference type="GO" id="GO:0006352">
    <property type="term" value="P:DNA-templated transcription initiation"/>
    <property type="evidence" value="ECO:0007669"/>
    <property type="project" value="InterPro"/>
</dbReference>
<sequence>MRFDCDVTGYLRQWHEGDEDALNQLFHQTYQELKVIARSQFRGEHRQVTLQPTALLHEVYLRLHRHQTPLLANRQRFFSFAAHVMRQVLVDLARARGSDKRGNGLVPVALEDHEPSRPTDPDTLLAIDQALSHLAELDPDKSRVLELWYFGGLTSNEIAQIQNVSRATAKRHLRAAKLWVLAYLPKTAGNPVAG</sequence>
<dbReference type="InterPro" id="IPR014284">
    <property type="entry name" value="RNA_pol_sigma-70_dom"/>
</dbReference>
<dbReference type="AlphaFoldDB" id="A0A8J7QA41"/>
<dbReference type="Proteomes" id="UP000664417">
    <property type="component" value="Unassembled WGS sequence"/>
</dbReference>
<accession>A0A8J7QA41</accession>
<dbReference type="Pfam" id="PF07638">
    <property type="entry name" value="Sigma70_ECF"/>
    <property type="match status" value="1"/>
</dbReference>
<evidence type="ECO:0000259" key="5">
    <source>
        <dbReference type="Pfam" id="PF07638"/>
    </source>
</evidence>
<evidence type="ECO:0000256" key="3">
    <source>
        <dbReference type="ARBA" id="ARBA00023082"/>
    </source>
</evidence>
<dbReference type="InterPro" id="IPR013324">
    <property type="entry name" value="RNA_pol_sigma_r3/r4-like"/>
</dbReference>
<evidence type="ECO:0000256" key="4">
    <source>
        <dbReference type="ARBA" id="ARBA00023163"/>
    </source>
</evidence>
<reference evidence="6" key="1">
    <citation type="submission" date="2021-03" db="EMBL/GenBank/DDBJ databases">
        <authorList>
            <person name="Wang G."/>
        </authorList>
    </citation>
    <scope>NUCLEOTIDE SEQUENCE</scope>
    <source>
        <strain evidence="6">KCTC 12899</strain>
    </source>
</reference>
<dbReference type="InterPro" id="IPR036388">
    <property type="entry name" value="WH-like_DNA-bd_sf"/>
</dbReference>
<evidence type="ECO:0000256" key="1">
    <source>
        <dbReference type="ARBA" id="ARBA00010641"/>
    </source>
</evidence>
<gene>
    <name evidence="6" type="ORF">J3U88_19170</name>
</gene>
<protein>
    <submittedName>
        <fullName evidence="6">Sigma-70 family RNA polymerase sigma factor</fullName>
    </submittedName>
</protein>
<dbReference type="NCBIfam" id="TIGR02937">
    <property type="entry name" value="sigma70-ECF"/>
    <property type="match status" value="1"/>
</dbReference>
<dbReference type="PANTHER" id="PTHR43133">
    <property type="entry name" value="RNA POLYMERASE ECF-TYPE SIGMA FACTO"/>
    <property type="match status" value="1"/>
</dbReference>
<dbReference type="Gene3D" id="1.10.1740.10">
    <property type="match status" value="1"/>
</dbReference>
<name>A0A8J7QA41_9BACT</name>
<keyword evidence="3" id="KW-0731">Sigma factor</keyword>
<organism evidence="6 7">
    <name type="scientific">Acanthopleuribacter pedis</name>
    <dbReference type="NCBI Taxonomy" id="442870"/>
    <lineage>
        <taxon>Bacteria</taxon>
        <taxon>Pseudomonadati</taxon>
        <taxon>Acidobacteriota</taxon>
        <taxon>Holophagae</taxon>
        <taxon>Acanthopleuribacterales</taxon>
        <taxon>Acanthopleuribacteraceae</taxon>
        <taxon>Acanthopleuribacter</taxon>
    </lineage>
</organism>
<feature type="domain" description="RNA polymerase sigma-70 ECF-like HTH" evidence="5">
    <location>
        <begin position="6"/>
        <end position="180"/>
    </location>
</feature>
<comment type="caution">
    <text evidence="6">The sequence shown here is derived from an EMBL/GenBank/DDBJ whole genome shotgun (WGS) entry which is preliminary data.</text>
</comment>
<dbReference type="InterPro" id="IPR013325">
    <property type="entry name" value="RNA_pol_sigma_r2"/>
</dbReference>
<dbReference type="SUPFAM" id="SSF88659">
    <property type="entry name" value="Sigma3 and sigma4 domains of RNA polymerase sigma factors"/>
    <property type="match status" value="1"/>
</dbReference>
<dbReference type="PANTHER" id="PTHR43133:SF39">
    <property type="entry name" value="SIMILAR TO RNA POLYMERASE SIGMA-E FACTOR"/>
    <property type="match status" value="1"/>
</dbReference>
<dbReference type="GO" id="GO:0016987">
    <property type="term" value="F:sigma factor activity"/>
    <property type="evidence" value="ECO:0007669"/>
    <property type="project" value="UniProtKB-KW"/>
</dbReference>
<dbReference type="RefSeq" id="WP_207860560.1">
    <property type="nucleotide sequence ID" value="NZ_JAFREP010000018.1"/>
</dbReference>
<dbReference type="EMBL" id="JAFREP010000018">
    <property type="protein sequence ID" value="MBO1320607.1"/>
    <property type="molecule type" value="Genomic_DNA"/>
</dbReference>
<keyword evidence="2" id="KW-0805">Transcription regulation</keyword>
<dbReference type="InterPro" id="IPR053812">
    <property type="entry name" value="HTH_Sigma70_ECF-like"/>
</dbReference>
<dbReference type="NCBIfam" id="TIGR02999">
    <property type="entry name" value="Sig-70_X6"/>
    <property type="match status" value="1"/>
</dbReference>
<proteinExistence type="inferred from homology"/>
<evidence type="ECO:0000313" key="6">
    <source>
        <dbReference type="EMBL" id="MBO1320607.1"/>
    </source>
</evidence>